<feature type="domain" description="Pyrrolo-quinoline quinone repeat" evidence="5">
    <location>
        <begin position="45"/>
        <end position="311"/>
    </location>
</feature>
<protein>
    <submittedName>
        <fullName evidence="7">Polyvinyl alcohol dehydrogenase (Cytochrome)</fullName>
    </submittedName>
</protein>
<dbReference type="InterPro" id="IPR002372">
    <property type="entry name" value="PQQ_rpt_dom"/>
</dbReference>
<dbReference type="Proteomes" id="UP000316096">
    <property type="component" value="Unassembled WGS sequence"/>
</dbReference>
<evidence type="ECO:0000313" key="7">
    <source>
        <dbReference type="EMBL" id="TQM00850.1"/>
    </source>
</evidence>
<dbReference type="InterPro" id="IPR015943">
    <property type="entry name" value="WD40/YVTN_repeat-like_dom_sf"/>
</dbReference>
<dbReference type="PANTHER" id="PTHR32303:SF10">
    <property type="entry name" value="OUTER MEMBRANE PROTEIN ASSEMBLY FACTOR BAMB"/>
    <property type="match status" value="1"/>
</dbReference>
<feature type="signal peptide" evidence="4">
    <location>
        <begin position="1"/>
        <end position="24"/>
    </location>
</feature>
<feature type="domain" description="Pyrrolo-quinoline quinone repeat" evidence="6">
    <location>
        <begin position="361"/>
        <end position="440"/>
    </location>
</feature>
<comment type="cofactor">
    <cofactor evidence="1">
        <name>pyrroloquinoline quinone</name>
        <dbReference type="ChEBI" id="CHEBI:58442"/>
    </cofactor>
</comment>
<evidence type="ECO:0000256" key="4">
    <source>
        <dbReference type="SAM" id="SignalP"/>
    </source>
</evidence>
<organism evidence="7 8">
    <name type="scientific">Actinoallomurus bryophytorum</name>
    <dbReference type="NCBI Taxonomy" id="1490222"/>
    <lineage>
        <taxon>Bacteria</taxon>
        <taxon>Bacillati</taxon>
        <taxon>Actinomycetota</taxon>
        <taxon>Actinomycetes</taxon>
        <taxon>Streptosporangiales</taxon>
        <taxon>Thermomonosporaceae</taxon>
        <taxon>Actinoallomurus</taxon>
    </lineage>
</organism>
<dbReference type="InterPro" id="IPR011047">
    <property type="entry name" value="Quinoprotein_ADH-like_sf"/>
</dbReference>
<dbReference type="PANTHER" id="PTHR32303">
    <property type="entry name" value="QUINOPROTEIN ALCOHOL DEHYDROGENASE (CYTOCHROME C)"/>
    <property type="match status" value="1"/>
</dbReference>
<evidence type="ECO:0000259" key="5">
    <source>
        <dbReference type="Pfam" id="PF01011"/>
    </source>
</evidence>
<reference evidence="7 8" key="1">
    <citation type="submission" date="2019-06" db="EMBL/GenBank/DDBJ databases">
        <title>Sequencing the genomes of 1000 actinobacteria strains.</title>
        <authorList>
            <person name="Klenk H.-P."/>
        </authorList>
    </citation>
    <scope>NUCLEOTIDE SEQUENCE [LARGE SCALE GENOMIC DNA]</scope>
    <source>
        <strain evidence="7 8">DSM 102200</strain>
    </source>
</reference>
<keyword evidence="8" id="KW-1185">Reference proteome</keyword>
<gene>
    <name evidence="7" type="ORF">FB559_6573</name>
</gene>
<comment type="similarity">
    <text evidence="2">Belongs to the bacterial PQQ dehydrogenase family.</text>
</comment>
<dbReference type="Pfam" id="PF13360">
    <property type="entry name" value="PQQ_2"/>
    <property type="match status" value="1"/>
</dbReference>
<evidence type="ECO:0000313" key="8">
    <source>
        <dbReference type="Proteomes" id="UP000316096"/>
    </source>
</evidence>
<evidence type="ECO:0000256" key="1">
    <source>
        <dbReference type="ARBA" id="ARBA00001931"/>
    </source>
</evidence>
<evidence type="ECO:0000259" key="6">
    <source>
        <dbReference type="Pfam" id="PF13360"/>
    </source>
</evidence>
<sequence>MVTRWKIVIAAMTAGLTVASCGTAVTRNVAMTSHDDADRGSAASWRMWQGDLQGSRYNPSERKITPATVGKLKLKWAFTYAKLPFSRTGSQPAVVDGVLYVGAPDAKFYALDAKTGARKWVFDLTPVAGPVSDSNLNMVRDGAAVEGDKVYFGDGRGYVYALNKKTGRLIWARRPEPNTSAWLTSSPLVYHGRVYIGISSTEAGTAGDPNYACCRFRGSMVALDGRTGALDWRHYVMPPATKVGTWPSGADMYAPSGGAVWSSPAVDPRTGTLYVGTGQNYTGETGEIDSVLALNSRTGALRWKQQMAFPDTYTMACITPNPSDYCPSHGRGTALDNDFGASPNIIRVGHRTIVAIGQKGGIFHAFDAASGKILWQTQLSVMDPDKPDPGDVGVQWGSSFDGKRLYAATWRANPGMLYALDPATGHILWKTPAPEDGCTTGGAAASPDMCLRAFTPAVSSTPGLIYEGSYSGKMYIFSSANGKLLWQFDAVQDFQGVNGIPGRGIGISGNGGAVIVDGMMYVQAGYYPYYPSDKGYTLLAFGL</sequence>
<dbReference type="GO" id="GO:0016491">
    <property type="term" value="F:oxidoreductase activity"/>
    <property type="evidence" value="ECO:0007669"/>
    <property type="project" value="UniProtKB-KW"/>
</dbReference>
<dbReference type="Gene3D" id="2.140.10.10">
    <property type="entry name" value="Quinoprotein alcohol dehydrogenase-like superfamily"/>
    <property type="match status" value="1"/>
</dbReference>
<dbReference type="SUPFAM" id="SSF50998">
    <property type="entry name" value="Quinoprotein alcohol dehydrogenase-like"/>
    <property type="match status" value="2"/>
</dbReference>
<name>A0A543CUQ9_9ACTN</name>
<evidence type="ECO:0000256" key="2">
    <source>
        <dbReference type="ARBA" id="ARBA00008156"/>
    </source>
</evidence>
<proteinExistence type="inferred from homology"/>
<comment type="caution">
    <text evidence="7">The sequence shown here is derived from an EMBL/GenBank/DDBJ whole genome shotgun (WGS) entry which is preliminary data.</text>
</comment>
<dbReference type="PROSITE" id="PS51257">
    <property type="entry name" value="PROKAR_LIPOPROTEIN"/>
    <property type="match status" value="1"/>
</dbReference>
<dbReference type="SMART" id="SM00564">
    <property type="entry name" value="PQQ"/>
    <property type="match status" value="7"/>
</dbReference>
<dbReference type="InterPro" id="IPR018391">
    <property type="entry name" value="PQQ_b-propeller_rpt"/>
</dbReference>
<dbReference type="EMBL" id="VFOZ01000001">
    <property type="protein sequence ID" value="TQM00850.1"/>
    <property type="molecule type" value="Genomic_DNA"/>
</dbReference>
<evidence type="ECO:0000256" key="3">
    <source>
        <dbReference type="ARBA" id="ARBA00023002"/>
    </source>
</evidence>
<accession>A0A543CUQ9</accession>
<dbReference type="AlphaFoldDB" id="A0A543CUQ9"/>
<keyword evidence="3" id="KW-0560">Oxidoreductase</keyword>
<keyword evidence="4" id="KW-0732">Signal</keyword>
<feature type="chain" id="PRO_5021889498" evidence="4">
    <location>
        <begin position="25"/>
        <end position="543"/>
    </location>
</feature>
<dbReference type="Pfam" id="PF01011">
    <property type="entry name" value="PQQ"/>
    <property type="match status" value="1"/>
</dbReference>
<dbReference type="Gene3D" id="2.130.10.10">
    <property type="entry name" value="YVTN repeat-like/Quinoprotein amine dehydrogenase"/>
    <property type="match status" value="1"/>
</dbReference>